<feature type="domain" description="Lon N-terminal" evidence="1">
    <location>
        <begin position="70"/>
        <end position="213"/>
    </location>
</feature>
<evidence type="ECO:0000313" key="3">
    <source>
        <dbReference type="Proteomes" id="UP001515480"/>
    </source>
</evidence>
<reference evidence="2 3" key="1">
    <citation type="journal article" date="2024" name="Science">
        <title>Giant polyketide synthase enzymes in the biosynthesis of giant marine polyether toxins.</title>
        <authorList>
            <person name="Fallon T.R."/>
            <person name="Shende V.V."/>
            <person name="Wierzbicki I.H."/>
            <person name="Pendleton A.L."/>
            <person name="Watervoot N.F."/>
            <person name="Auber R.P."/>
            <person name="Gonzalez D.J."/>
            <person name="Wisecaver J.H."/>
            <person name="Moore B.S."/>
        </authorList>
    </citation>
    <scope>NUCLEOTIDE SEQUENCE [LARGE SCALE GENOMIC DNA]</scope>
    <source>
        <strain evidence="2 3">12B1</strain>
    </source>
</reference>
<keyword evidence="3" id="KW-1185">Reference proteome</keyword>
<dbReference type="PANTHER" id="PTHR46732:SF8">
    <property type="entry name" value="ATP-DEPENDENT PROTEASE LA (LON) DOMAIN PROTEIN"/>
    <property type="match status" value="1"/>
</dbReference>
<comment type="caution">
    <text evidence="2">The sequence shown here is derived from an EMBL/GenBank/DDBJ whole genome shotgun (WGS) entry which is preliminary data.</text>
</comment>
<gene>
    <name evidence="2" type="ORF">AB1Y20_001811</name>
</gene>
<dbReference type="AlphaFoldDB" id="A0AB34KEL4"/>
<organism evidence="2 3">
    <name type="scientific">Prymnesium parvum</name>
    <name type="common">Toxic golden alga</name>
    <dbReference type="NCBI Taxonomy" id="97485"/>
    <lineage>
        <taxon>Eukaryota</taxon>
        <taxon>Haptista</taxon>
        <taxon>Haptophyta</taxon>
        <taxon>Prymnesiophyceae</taxon>
        <taxon>Prymnesiales</taxon>
        <taxon>Prymnesiaceae</taxon>
        <taxon>Prymnesium</taxon>
    </lineage>
</organism>
<dbReference type="PANTHER" id="PTHR46732">
    <property type="entry name" value="ATP-DEPENDENT PROTEASE LA (LON) DOMAIN PROTEIN"/>
    <property type="match status" value="1"/>
</dbReference>
<dbReference type="Gene3D" id="2.30.130.40">
    <property type="entry name" value="LON domain-like"/>
    <property type="match status" value="1"/>
</dbReference>
<evidence type="ECO:0000313" key="2">
    <source>
        <dbReference type="EMBL" id="KAL1530920.1"/>
    </source>
</evidence>
<evidence type="ECO:0000259" key="1">
    <source>
        <dbReference type="Pfam" id="PF02190"/>
    </source>
</evidence>
<dbReference type="InterPro" id="IPR003111">
    <property type="entry name" value="Lon_prtase_N"/>
</dbReference>
<dbReference type="Pfam" id="PF02190">
    <property type="entry name" value="LON_substr_bdg"/>
    <property type="match status" value="1"/>
</dbReference>
<dbReference type="Proteomes" id="UP001515480">
    <property type="component" value="Unassembled WGS sequence"/>
</dbReference>
<dbReference type="SUPFAM" id="SSF88697">
    <property type="entry name" value="PUA domain-like"/>
    <property type="match status" value="1"/>
</dbReference>
<accession>A0AB34KEL4</accession>
<sequence>MLAVSSAIAAAVVLHPSPVGHSAPLSPRLVFSSRRAGECARMQLGDRVTWFPPIDISRPEEPPSDGATVMPLFPLGATYLPYTNPVLNIFEPRYRKMFNDILFSGARRFMVTNVDQDTGRMAEVGVVFYLDELKEVSEQTQDRVKYIGQHSVIGRVRLLKVLNPDASATRETYLRAEVAPLEDRDDEDSETVAAAEAATQKLFLDIVDTQASLGEEPRFTQAVKNGLSFSKGSGPEDKGLWGTIVLWQQFLESRTQVMGQKMQREIQKGVVEFLKDNKIQEDLVSPRGEIRLEDLPAPLLQEHCRGRSLNQ</sequence>
<dbReference type="InterPro" id="IPR015947">
    <property type="entry name" value="PUA-like_sf"/>
</dbReference>
<dbReference type="InterPro" id="IPR046336">
    <property type="entry name" value="Lon_prtase_N_sf"/>
</dbReference>
<name>A0AB34KEL4_PRYPA</name>
<protein>
    <recommendedName>
        <fullName evidence="1">Lon N-terminal domain-containing protein</fullName>
    </recommendedName>
</protein>
<proteinExistence type="predicted"/>
<dbReference type="EMBL" id="JBGBPQ010000001">
    <property type="protein sequence ID" value="KAL1530920.1"/>
    <property type="molecule type" value="Genomic_DNA"/>
</dbReference>